<keyword evidence="1" id="KW-0472">Membrane</keyword>
<protein>
    <submittedName>
        <fullName evidence="3">Triacylglycerol lipase</fullName>
    </submittedName>
</protein>
<feature type="transmembrane region" description="Helical" evidence="1">
    <location>
        <begin position="42"/>
        <end position="75"/>
    </location>
</feature>
<dbReference type="SUPFAM" id="SSF81321">
    <property type="entry name" value="Family A G protein-coupled receptor-like"/>
    <property type="match status" value="1"/>
</dbReference>
<accession>A0A0D6LX20</accession>
<dbReference type="Proteomes" id="UP000054495">
    <property type="component" value="Unassembled WGS sequence"/>
</dbReference>
<feature type="domain" description="Fungal lipase-type" evidence="2">
    <location>
        <begin position="347"/>
        <end position="463"/>
    </location>
</feature>
<feature type="transmembrane region" description="Helical" evidence="1">
    <location>
        <begin position="150"/>
        <end position="169"/>
    </location>
</feature>
<keyword evidence="4" id="KW-1185">Reference proteome</keyword>
<gene>
    <name evidence="3" type="ORF">ANCCEY_05181</name>
</gene>
<evidence type="ECO:0000259" key="2">
    <source>
        <dbReference type="Pfam" id="PF01764"/>
    </source>
</evidence>
<reference evidence="3 4" key="1">
    <citation type="submission" date="2013-05" db="EMBL/GenBank/DDBJ databases">
        <title>Draft genome of the parasitic nematode Anyclostoma ceylanicum.</title>
        <authorList>
            <person name="Mitreva M."/>
        </authorList>
    </citation>
    <scope>NUCLEOTIDE SEQUENCE [LARGE SCALE GENOMIC DNA]</scope>
</reference>
<keyword evidence="1" id="KW-1133">Transmembrane helix</keyword>
<evidence type="ECO:0000313" key="3">
    <source>
        <dbReference type="EMBL" id="EPB75753.1"/>
    </source>
</evidence>
<evidence type="ECO:0000313" key="4">
    <source>
        <dbReference type="Proteomes" id="UP000054495"/>
    </source>
</evidence>
<dbReference type="EMBL" id="KE124889">
    <property type="protein sequence ID" value="EPB75753.1"/>
    <property type="molecule type" value="Genomic_DNA"/>
</dbReference>
<keyword evidence="1" id="KW-0812">Transmembrane</keyword>
<feature type="transmembrane region" description="Helical" evidence="1">
    <location>
        <begin position="95"/>
        <end position="122"/>
    </location>
</feature>
<dbReference type="Gene3D" id="3.40.50.1820">
    <property type="entry name" value="alpha/beta hydrolase"/>
    <property type="match status" value="1"/>
</dbReference>
<dbReference type="SUPFAM" id="SSF53474">
    <property type="entry name" value="alpha/beta-Hydrolases"/>
    <property type="match status" value="1"/>
</dbReference>
<dbReference type="AlphaFoldDB" id="A0A0D6LX20"/>
<dbReference type="InterPro" id="IPR029058">
    <property type="entry name" value="AB_hydrolase_fold"/>
</dbReference>
<name>A0A0D6LX20_9BILA</name>
<dbReference type="InterPro" id="IPR002921">
    <property type="entry name" value="Fungal_lipase-type"/>
</dbReference>
<proteinExistence type="predicted"/>
<dbReference type="GO" id="GO:0006629">
    <property type="term" value="P:lipid metabolic process"/>
    <property type="evidence" value="ECO:0007669"/>
    <property type="project" value="InterPro"/>
</dbReference>
<dbReference type="PANTHER" id="PTHR45908">
    <property type="entry name" value="PROTEIN CBG11750-RELATED"/>
    <property type="match status" value="1"/>
</dbReference>
<organism evidence="3 4">
    <name type="scientific">Ancylostoma ceylanicum</name>
    <dbReference type="NCBI Taxonomy" id="53326"/>
    <lineage>
        <taxon>Eukaryota</taxon>
        <taxon>Metazoa</taxon>
        <taxon>Ecdysozoa</taxon>
        <taxon>Nematoda</taxon>
        <taxon>Chromadorea</taxon>
        <taxon>Rhabditida</taxon>
        <taxon>Rhabditina</taxon>
        <taxon>Rhabditomorpha</taxon>
        <taxon>Strongyloidea</taxon>
        <taxon>Ancylostomatidae</taxon>
        <taxon>Ancylostomatinae</taxon>
        <taxon>Ancylostoma</taxon>
    </lineage>
</organism>
<dbReference type="CDD" id="cd00519">
    <property type="entry name" value="Lipase_3"/>
    <property type="match status" value="1"/>
</dbReference>
<dbReference type="PANTHER" id="PTHR45908:SF17">
    <property type="entry name" value="FUNGAL LIPASE-LIKE DOMAIN-CONTAINING PROTEIN"/>
    <property type="match status" value="1"/>
</dbReference>
<feature type="transmembrane region" description="Helical" evidence="1">
    <location>
        <begin position="6"/>
        <end position="30"/>
    </location>
</feature>
<dbReference type="Pfam" id="PF01764">
    <property type="entry name" value="Lipase_3"/>
    <property type="match status" value="1"/>
</dbReference>
<evidence type="ECO:0000256" key="1">
    <source>
        <dbReference type="SAM" id="Phobius"/>
    </source>
</evidence>
<sequence length="473" mass="53723">MSYLIIDTIILTLQCTVMICNGLILFMFFRVERMYKNPTLRLLLFVAITDFLHAFTTLPYTIYLTAFCISLPINLNPHYVMFSSTPLTIQLKIKLTLTVAVAFQRALVIGFLVIIFTFLILLKLRSIEIRSSVVVENQTNRFSQANRTSAGILITSLLFITIPSVGVGICEMIDVLVHSTQLDCYALVGQRMCNQLWLLQNSQVFRNMQWDRLCCAEQGHAAASHQLLFASIDQALPVDCKQMIEWCPETKTCEQSTTKCKSGVKLLLNCPRLPDPAYAYNETFARYYITPLVAAVYAKSPAVCLKDVHIEYKLIIIPENSITKLLLSNVHCHGYTAWDPVEKAVIISFEGTDGSNQMTDEILSFFANKVAFFNNGYLFKYFHNAFFFLWNGGLEQQVRTLKYQYPDYKVYITGHSMGAAIATITASYLVKWNMWTPENVRLVTFGQPRAGDYDFATWHDTTSADLLLKSSIP</sequence>